<evidence type="ECO:0000256" key="1">
    <source>
        <dbReference type="SAM" id="MobiDB-lite"/>
    </source>
</evidence>
<dbReference type="OrthoDB" id="382202at2759"/>
<protein>
    <submittedName>
        <fullName evidence="2">Uncharacterized protein</fullName>
    </submittedName>
</protein>
<organism evidence="2 3">
    <name type="scientific">Plasmodium knowlesi</name>
    <dbReference type="NCBI Taxonomy" id="5850"/>
    <lineage>
        <taxon>Eukaryota</taxon>
        <taxon>Sar</taxon>
        <taxon>Alveolata</taxon>
        <taxon>Apicomplexa</taxon>
        <taxon>Aconoidasida</taxon>
        <taxon>Haemosporida</taxon>
        <taxon>Plasmodiidae</taxon>
        <taxon>Plasmodium</taxon>
        <taxon>Plasmodium (Plasmodium)</taxon>
    </lineage>
</organism>
<accession>A0A1Y3DVW5</accession>
<proteinExistence type="predicted"/>
<feature type="compositionally biased region" description="Basic and acidic residues" evidence="1">
    <location>
        <begin position="272"/>
        <end position="284"/>
    </location>
</feature>
<reference evidence="2 3" key="1">
    <citation type="submission" date="2017-05" db="EMBL/GenBank/DDBJ databases">
        <title>PacBio assembly of a Plasmodium knowlesi genome sequence with Hi-C correction and manual annotation of the SICAvar gene family.</title>
        <authorList>
            <person name="Lapp S.A."/>
            <person name="Geraldo J.A."/>
            <person name="Chien J.-T."/>
            <person name="Ay F."/>
            <person name="Pakala S.B."/>
            <person name="Batugedara G."/>
            <person name="Humphrey J.C."/>
            <person name="Debarry J.D."/>
            <person name="Le Roch K.G."/>
            <person name="Galinski M.R."/>
            <person name="Kissinger J.C."/>
        </authorList>
    </citation>
    <scope>NUCLEOTIDE SEQUENCE [LARGE SCALE GENOMIC DNA]</scope>
    <source>
        <strain evidence="3">Malayan Strain Pk1 (A+)</strain>
    </source>
</reference>
<dbReference type="VEuPathDB" id="PlasmoDB:PKNH_1332100"/>
<evidence type="ECO:0000313" key="2">
    <source>
        <dbReference type="EMBL" id="OTN67585.1"/>
    </source>
</evidence>
<gene>
    <name evidence="2" type="ORF">PKNOH_S05376700</name>
</gene>
<sequence length="1358" mass="157897">MMNLEKDKQVLKDRLREELQRLRGYSLVQHVFSSLVQAQEETNGGVKKKKKKKGILYSQIESKYIGKVVYDTFVHSKGARRYDKCHPFPLCCVKRRIDIWKGTKELIVRWTDGDIPSETEFQLISKEKDFFIFLKITHYVKKDSPRRTQDESLSPLLVFLYDVAVPGRDSKNKLETERHGRRCTGLLPTKLGRQNGGNSSFTQLANVQGEVANRKRESPPKGNYKKFVDRYLFLVHYRNYLKLSLSLFLNSLVTAIFKHSENGFHPKWISTQEKHRGNDERGDRSSLATPHGRIRKNRGTKGISENSQMRRRLNTVKMKNDIAGKVCQLKRDFPPENMYDHPNKYADEDNEGGQVKSWIPPLFGRQERWLNFCHLKKGMNFSEQIYHLLREPNYHINIFTSKIEKGKEIFLTFHKISKCFFFFVSPVLGILNRDYYQFVCLSNDQRKCTTPTAYGFSKEGAMPTEVITHFLEELSHSIRAMYYQKKKLIRKLQKYLANRTLEGYINFRRFDKQVQKKEQIYSYTFYDIRDNSFLTNGEYSPEVIEEGPERRRPKNCTKEIPKLLQKIEPILTQCRYFNPKVDVHLAKRKLEKVCTNVTDMLTWCRQFRISIKWKKRRECIYVYFVRRKFPPVINTKRNGTNGLLMESPTGFTEPSPLHSNDKNTGTSTQKYNPLQRVQLVCAFQILSTRGRIYKMTKRVCFLLFSLIHKMEKIPNLELLHMLRHIHHIVVAFPYLYVSYAQEGGSIGGDNSTREKDNILGKHSRVHIPLHTEGLKRSKRRRKKALRRILLKEGEFPFLLKMHKLILYFYLYVIGTLCPTWLNGDRGRRGAPRQGGKVTRKKTAWEEAVCKEAECKEAACEEATCKEVTCKEVMTPPEALLRSRFDEFIKQIKREKWKKKIYLHLRNCIGDFLKRDKKNAHTGEEMSNGSHTLEGGTRGTKGTLINSFILRPICMDGYFSADEEATPEEVRRGRGVNYEEDLSVGRTTSSNADNHVNHANPANCANMATPLNSRSNSPTATDDYVNFFKLRNMKKTARMLGPALMDRMANRLYIGRNAFLNMNAHRVELLSIVSQFEEDAKGILCAVRKSLSHRGDIITTSKRDQGDPLPNLNGEEEQRLLHHICKKKRINKNLSIFNIRSGCMGRGKLRHVRRAKVNNKVVKSFFRLEKFPCEKLPPEESLGWGSRSGTHKVSLKYLVHLVNGHITFAVNIFSKDHQKWGHSKSRVYFLNVCKNDVIKNMLIERTIHFLEDLLTYVQENLPFLESEKTRDTKAHHYFSYNVCKIFCYELKQGKCEMKKIYQVKPGGEFCVHLFTLTSQATVFLYSTGGGGGLCNPFFVKFFEPSKFYDAFLECANGAI</sequence>
<feature type="region of interest" description="Disordered" evidence="1">
    <location>
        <begin position="985"/>
        <end position="1017"/>
    </location>
</feature>
<dbReference type="OMA" id="TKNICSC"/>
<name>A0A1Y3DVW5_PLAKN</name>
<evidence type="ECO:0000313" key="3">
    <source>
        <dbReference type="Proteomes" id="UP000195012"/>
    </source>
</evidence>
<dbReference type="Proteomes" id="UP000195012">
    <property type="component" value="Unassembled WGS sequence"/>
</dbReference>
<dbReference type="eggNOG" id="ENOG502QXIW">
    <property type="taxonomic scope" value="Eukaryota"/>
</dbReference>
<dbReference type="EMBL" id="NETL01000019">
    <property type="protein sequence ID" value="OTN67585.1"/>
    <property type="molecule type" value="Genomic_DNA"/>
</dbReference>
<comment type="caution">
    <text evidence="2">The sequence shown here is derived from an EMBL/GenBank/DDBJ whole genome shotgun (WGS) entry which is preliminary data.</text>
</comment>
<feature type="region of interest" description="Disordered" evidence="1">
    <location>
        <begin position="268"/>
        <end position="306"/>
    </location>
</feature>
<dbReference type="VEuPathDB" id="PlasmoDB:PKNOH_S05376700"/>
<feature type="compositionally biased region" description="Polar residues" evidence="1">
    <location>
        <begin position="1008"/>
        <end position="1017"/>
    </location>
</feature>